<name>A0ABV9YEC7_9PSEU</name>
<dbReference type="EMBL" id="JBHSJB010000044">
    <property type="protein sequence ID" value="MFC5059729.1"/>
    <property type="molecule type" value="Genomic_DNA"/>
</dbReference>
<evidence type="ECO:0000259" key="1">
    <source>
        <dbReference type="Pfam" id="PF18395"/>
    </source>
</evidence>
<feature type="domain" description="Cas3 C-terminal" evidence="1">
    <location>
        <begin position="14"/>
        <end position="100"/>
    </location>
</feature>
<accession>A0ABV9YEC7</accession>
<evidence type="ECO:0000313" key="2">
    <source>
        <dbReference type="EMBL" id="MFC5059729.1"/>
    </source>
</evidence>
<dbReference type="Proteomes" id="UP001595833">
    <property type="component" value="Unassembled WGS sequence"/>
</dbReference>
<dbReference type="InterPro" id="IPR041372">
    <property type="entry name" value="Cas3_C"/>
</dbReference>
<sequence>MALLKRDPSSGAVTTVSGTESFDLAGEWLSPSAVAQVLDDTALLSAPDGVSAAVVRALREDRVPAAFAAQPWLSHHRALVFDNGCCRVGDSMLHYDKEFGVYTDEDL</sequence>
<proteinExistence type="predicted"/>
<keyword evidence="3" id="KW-1185">Reference proteome</keyword>
<dbReference type="RefSeq" id="WP_344043704.1">
    <property type="nucleotide sequence ID" value="NZ_BAAAKE010000050.1"/>
</dbReference>
<evidence type="ECO:0000313" key="3">
    <source>
        <dbReference type="Proteomes" id="UP001595833"/>
    </source>
</evidence>
<protein>
    <recommendedName>
        <fullName evidence="1">Cas3 C-terminal domain-containing protein</fullName>
    </recommendedName>
</protein>
<reference evidence="3" key="1">
    <citation type="journal article" date="2019" name="Int. J. Syst. Evol. Microbiol.">
        <title>The Global Catalogue of Microorganisms (GCM) 10K type strain sequencing project: providing services to taxonomists for standard genome sequencing and annotation.</title>
        <authorList>
            <consortium name="The Broad Institute Genomics Platform"/>
            <consortium name="The Broad Institute Genome Sequencing Center for Infectious Disease"/>
            <person name="Wu L."/>
            <person name="Ma J."/>
        </authorList>
    </citation>
    <scope>NUCLEOTIDE SEQUENCE [LARGE SCALE GENOMIC DNA]</scope>
    <source>
        <strain evidence="3">KCTC 12848</strain>
    </source>
</reference>
<dbReference type="Pfam" id="PF18395">
    <property type="entry name" value="Cas3_C"/>
    <property type="match status" value="1"/>
</dbReference>
<organism evidence="2 3">
    <name type="scientific">Saccharothrix xinjiangensis</name>
    <dbReference type="NCBI Taxonomy" id="204798"/>
    <lineage>
        <taxon>Bacteria</taxon>
        <taxon>Bacillati</taxon>
        <taxon>Actinomycetota</taxon>
        <taxon>Actinomycetes</taxon>
        <taxon>Pseudonocardiales</taxon>
        <taxon>Pseudonocardiaceae</taxon>
        <taxon>Saccharothrix</taxon>
    </lineage>
</organism>
<comment type="caution">
    <text evidence="2">The sequence shown here is derived from an EMBL/GenBank/DDBJ whole genome shotgun (WGS) entry which is preliminary data.</text>
</comment>
<gene>
    <name evidence="2" type="ORF">ACFPFM_38940</name>
</gene>